<dbReference type="Proteomes" id="UP000576393">
    <property type="component" value="Unassembled WGS sequence"/>
</dbReference>
<evidence type="ECO:0000313" key="4">
    <source>
        <dbReference type="EMBL" id="NYF38830.1"/>
    </source>
</evidence>
<dbReference type="InterPro" id="IPR008391">
    <property type="entry name" value="AXE1_dom"/>
</dbReference>
<evidence type="ECO:0000256" key="1">
    <source>
        <dbReference type="PIRSR" id="PIRSR639069-1"/>
    </source>
</evidence>
<protein>
    <submittedName>
        <fullName evidence="4">Cephalosporin-C deacetylase</fullName>
        <ecNumber evidence="4">3.1.1.41</ecNumber>
    </submittedName>
</protein>
<feature type="active site" description="Charge relay system" evidence="1">
    <location>
        <position position="272"/>
    </location>
</feature>
<feature type="binding site" evidence="2">
    <location>
        <position position="91"/>
    </location>
    <ligand>
        <name>substrate</name>
    </ligand>
</feature>
<dbReference type="SUPFAM" id="SSF53474">
    <property type="entry name" value="alpha/beta-Hydrolases"/>
    <property type="match status" value="1"/>
</dbReference>
<keyword evidence="4" id="KW-0378">Hydrolase</keyword>
<dbReference type="EC" id="3.1.1.41" evidence="4"/>
<feature type="active site" description="Charge relay system" evidence="1">
    <location>
        <position position="301"/>
    </location>
</feature>
<feature type="active site" description="Nucleophile" evidence="1">
    <location>
        <position position="186"/>
    </location>
</feature>
<dbReference type="GO" id="GO:0047739">
    <property type="term" value="F:cephalosporin-C deacetylase activity"/>
    <property type="evidence" value="ECO:0007669"/>
    <property type="project" value="UniProtKB-EC"/>
</dbReference>
<feature type="domain" description="Acetyl xylan esterase" evidence="3">
    <location>
        <begin position="2"/>
        <end position="316"/>
    </location>
</feature>
<dbReference type="Gene3D" id="3.40.50.1820">
    <property type="entry name" value="alpha/beta hydrolase"/>
    <property type="match status" value="1"/>
</dbReference>
<name>A0A852US53_9ACTN</name>
<dbReference type="Pfam" id="PF05448">
    <property type="entry name" value="AXE1"/>
    <property type="match status" value="1"/>
</dbReference>
<keyword evidence="5" id="KW-1185">Reference proteome</keyword>
<dbReference type="EMBL" id="JACCCO010000001">
    <property type="protein sequence ID" value="NYF38830.1"/>
    <property type="molecule type" value="Genomic_DNA"/>
</dbReference>
<reference evidence="4 5" key="1">
    <citation type="submission" date="2020-07" db="EMBL/GenBank/DDBJ databases">
        <title>Sequencing the genomes of 1000 actinobacteria strains.</title>
        <authorList>
            <person name="Klenk H.-P."/>
        </authorList>
    </citation>
    <scope>NUCLEOTIDE SEQUENCE [LARGE SCALE GENOMIC DNA]</scope>
    <source>
        <strain evidence="4 5">DSM 45763</strain>
    </source>
</reference>
<dbReference type="InterPro" id="IPR029058">
    <property type="entry name" value="AB_hydrolase_fold"/>
</dbReference>
<evidence type="ECO:0000256" key="2">
    <source>
        <dbReference type="PIRSR" id="PIRSR639069-2"/>
    </source>
</evidence>
<evidence type="ECO:0000313" key="5">
    <source>
        <dbReference type="Proteomes" id="UP000576393"/>
    </source>
</evidence>
<dbReference type="GO" id="GO:0005976">
    <property type="term" value="P:polysaccharide metabolic process"/>
    <property type="evidence" value="ECO:0007669"/>
    <property type="project" value="TreeGrafter"/>
</dbReference>
<dbReference type="RefSeq" id="WP_179818525.1">
    <property type="nucleotide sequence ID" value="NZ_JACCCO010000001.1"/>
</dbReference>
<accession>A0A852US53</accession>
<dbReference type="PANTHER" id="PTHR40111:SF1">
    <property type="entry name" value="CEPHALOSPORIN-C DEACETYLASE"/>
    <property type="match status" value="1"/>
</dbReference>
<gene>
    <name evidence="4" type="ORF">HDA43_000989</name>
</gene>
<sequence length="323" mass="35407">MFVDMPLAQLLEYRPDRHEPEGFDAFWERTLAESRAHDLGAVFTEVETDLALVRVFDVRYAGFGGHEIRGWLLAPAAAEGPLPCVVQYIGYGGGRGLPHDWLTWPAAGWAVFVMDSRGQGGGWRVGDTPDPVGGTGPEVSGKLTHGVLDPDDYYYRRLYTDGVRAVEAARTHPLVDPSRVVVSGGSQGGAIAMAVSSMVPDLLFAFIDVPFMSHIRHAAVITDEDPYAELGRFLKAHRHRFDQVFATLDHFDGVNFAARNTTPALFSVGLRDGVTPPSTVFAAYNHYAGPKDIRVWHFNGHEGGESAQVTEHLRMARKLPAGR</sequence>
<evidence type="ECO:0000259" key="3">
    <source>
        <dbReference type="Pfam" id="PF05448"/>
    </source>
</evidence>
<comment type="caution">
    <text evidence="4">The sequence shown here is derived from an EMBL/GenBank/DDBJ whole genome shotgun (WGS) entry which is preliminary data.</text>
</comment>
<proteinExistence type="predicted"/>
<dbReference type="AlphaFoldDB" id="A0A852US53"/>
<dbReference type="InterPro" id="IPR039069">
    <property type="entry name" value="CE7"/>
</dbReference>
<dbReference type="PANTHER" id="PTHR40111">
    <property type="entry name" value="CEPHALOSPORIN-C DEACETYLASE"/>
    <property type="match status" value="1"/>
</dbReference>
<organism evidence="4 5">
    <name type="scientific">Streptosporangium sandarakinum</name>
    <dbReference type="NCBI Taxonomy" id="1260955"/>
    <lineage>
        <taxon>Bacteria</taxon>
        <taxon>Bacillati</taxon>
        <taxon>Actinomycetota</taxon>
        <taxon>Actinomycetes</taxon>
        <taxon>Streptosporangiales</taxon>
        <taxon>Streptosporangiaceae</taxon>
        <taxon>Streptosporangium</taxon>
    </lineage>
</organism>